<dbReference type="Proteomes" id="UP000070544">
    <property type="component" value="Unassembled WGS sequence"/>
</dbReference>
<keyword evidence="2" id="KW-1185">Reference proteome</keyword>
<organism evidence="1 2">
    <name type="scientific">Gonapodya prolifera (strain JEL478)</name>
    <name type="common">Monoblepharis prolifera</name>
    <dbReference type="NCBI Taxonomy" id="1344416"/>
    <lineage>
        <taxon>Eukaryota</taxon>
        <taxon>Fungi</taxon>
        <taxon>Fungi incertae sedis</taxon>
        <taxon>Chytridiomycota</taxon>
        <taxon>Chytridiomycota incertae sedis</taxon>
        <taxon>Monoblepharidomycetes</taxon>
        <taxon>Monoblepharidales</taxon>
        <taxon>Gonapodyaceae</taxon>
        <taxon>Gonapodya</taxon>
    </lineage>
</organism>
<dbReference type="AlphaFoldDB" id="A0A139A0V8"/>
<sequence length="137" mass="15381">MTYQLPADLLFQGVTFPAHMWSSNIAHATAQLNAAYTQMQEHLQRSCKIHQAVYDETAGAPPLKAILLENLYSVHQISTEHKIMTLPPDFLEPVDPRIAQKDIAQGELGPDFEPAYTVKKILDKCIAGNVVEYQVKY</sequence>
<evidence type="ECO:0000313" key="2">
    <source>
        <dbReference type="Proteomes" id="UP000070544"/>
    </source>
</evidence>
<reference evidence="1 2" key="1">
    <citation type="journal article" date="2015" name="Genome Biol. Evol.">
        <title>Phylogenomic analyses indicate that early fungi evolved digesting cell walls of algal ancestors of land plants.</title>
        <authorList>
            <person name="Chang Y."/>
            <person name="Wang S."/>
            <person name="Sekimoto S."/>
            <person name="Aerts A.L."/>
            <person name="Choi C."/>
            <person name="Clum A."/>
            <person name="LaButti K.M."/>
            <person name="Lindquist E.A."/>
            <person name="Yee Ngan C."/>
            <person name="Ohm R.A."/>
            <person name="Salamov A.A."/>
            <person name="Grigoriev I.V."/>
            <person name="Spatafora J.W."/>
            <person name="Berbee M.L."/>
        </authorList>
    </citation>
    <scope>NUCLEOTIDE SEQUENCE [LARGE SCALE GENOMIC DNA]</scope>
    <source>
        <strain evidence="1 2">JEL478</strain>
    </source>
</reference>
<gene>
    <name evidence="1" type="ORF">M427DRAFT_37533</name>
</gene>
<protein>
    <submittedName>
        <fullName evidence="1">Uncharacterized protein</fullName>
    </submittedName>
</protein>
<name>A0A139A0V8_GONPJ</name>
<dbReference type="EMBL" id="KQ965831">
    <property type="protein sequence ID" value="KXS10258.1"/>
    <property type="molecule type" value="Genomic_DNA"/>
</dbReference>
<accession>A0A139A0V8</accession>
<proteinExistence type="predicted"/>
<evidence type="ECO:0000313" key="1">
    <source>
        <dbReference type="EMBL" id="KXS10258.1"/>
    </source>
</evidence>